<feature type="domain" description="NADPH-dependent reductive aminase-like C-terminal" evidence="1">
    <location>
        <begin position="111"/>
        <end position="233"/>
    </location>
</feature>
<dbReference type="Proteomes" id="UP000037084">
    <property type="component" value="Unassembled WGS sequence"/>
</dbReference>
<sequence length="238" mass="26387">MAGAVRSAEMVWISFDLFEAVKEVLMNDEIRAEIAGKHLITQTATRPVQIAEFAEFVNGAGGFLSEVTTVATPDTIRAKAATAVYAGPALEHWDDILGVISSEIIDHGPLGAASHFEMSFIVNTLTWIYAAFYPLACMASQGMKIDPSLHVMKTSPLYTMPVYAWWGERIRERRYDNADIPIDFALGHMDEAIQYLRESGMPTGVMEEIRIYIAKAVELGWGKRDTTSLFEIMMASKA</sequence>
<dbReference type="EMBL" id="LGUV01000053">
    <property type="protein sequence ID" value="KOG56371.1"/>
    <property type="molecule type" value="Genomic_DNA"/>
</dbReference>
<evidence type="ECO:0000313" key="2">
    <source>
        <dbReference type="EMBL" id="KOG56371.1"/>
    </source>
</evidence>
<dbReference type="InterPro" id="IPR048666">
    <property type="entry name" value="RedAm-like_C"/>
</dbReference>
<comment type="caution">
    <text evidence="2">The sequence shown here is derived from an EMBL/GenBank/DDBJ whole genome shotgun (WGS) entry which is preliminary data.</text>
</comment>
<proteinExistence type="predicted"/>
<gene>
    <name evidence="2" type="ORF">ADK75_08085</name>
</gene>
<name>A0A0L8N116_STRVG</name>
<protein>
    <recommendedName>
        <fullName evidence="1">NADPH-dependent reductive aminase-like C-terminal domain-containing protein</fullName>
    </recommendedName>
</protein>
<evidence type="ECO:0000259" key="1">
    <source>
        <dbReference type="Pfam" id="PF21761"/>
    </source>
</evidence>
<dbReference type="Gene3D" id="1.10.1040.10">
    <property type="entry name" value="N-(1-d-carboxylethyl)-l-norvaline Dehydrogenase, domain 2"/>
    <property type="match status" value="1"/>
</dbReference>
<accession>A0A0L8N116</accession>
<dbReference type="PATRIC" id="fig|1961.12.peg.1869"/>
<evidence type="ECO:0000313" key="3">
    <source>
        <dbReference type="Proteomes" id="UP000037084"/>
    </source>
</evidence>
<dbReference type="Pfam" id="PF21761">
    <property type="entry name" value="RedAm-like_C"/>
    <property type="match status" value="1"/>
</dbReference>
<organism evidence="2 3">
    <name type="scientific">Streptomyces virginiae</name>
    <name type="common">Streptomyces cinnamonensis</name>
    <dbReference type="NCBI Taxonomy" id="1961"/>
    <lineage>
        <taxon>Bacteria</taxon>
        <taxon>Bacillati</taxon>
        <taxon>Actinomycetota</taxon>
        <taxon>Actinomycetes</taxon>
        <taxon>Kitasatosporales</taxon>
        <taxon>Streptomycetaceae</taxon>
        <taxon>Streptomyces</taxon>
    </lineage>
</organism>
<dbReference type="AlphaFoldDB" id="A0A0L8N116"/>
<dbReference type="InterPro" id="IPR013328">
    <property type="entry name" value="6PGD_dom2"/>
</dbReference>
<reference evidence="3" key="1">
    <citation type="submission" date="2015-07" db="EMBL/GenBank/DDBJ databases">
        <authorList>
            <consortium name="Consortium for Microbial Forensics and Genomics (microFORGE)"/>
            <person name="Knight B.M."/>
            <person name="Roberts D.P."/>
            <person name="Lin D."/>
            <person name="Hari K."/>
            <person name="Fletcher J."/>
            <person name="Melcher U."/>
            <person name="Blagden T."/>
            <person name="Winegar R.A."/>
        </authorList>
    </citation>
    <scope>NUCLEOTIDE SEQUENCE [LARGE SCALE GENOMIC DNA]</scope>
    <source>
        <strain evidence="3">NRRL B-1447</strain>
    </source>
</reference>